<dbReference type="PROSITE" id="PS51419">
    <property type="entry name" value="RAB"/>
    <property type="match status" value="1"/>
</dbReference>
<dbReference type="HOGENOM" id="CLU_1245147_0_0_1"/>
<reference evidence="2 3" key="1">
    <citation type="journal article" date="2012" name="PLoS Pathog.">
        <title>Diverse lifestyles and strategies of plant pathogenesis encoded in the genomes of eighteen Dothideomycetes fungi.</title>
        <authorList>
            <person name="Ohm R.A."/>
            <person name="Feau N."/>
            <person name="Henrissat B."/>
            <person name="Schoch C.L."/>
            <person name="Horwitz B.A."/>
            <person name="Barry K.W."/>
            <person name="Condon B.J."/>
            <person name="Copeland A.C."/>
            <person name="Dhillon B."/>
            <person name="Glaser F."/>
            <person name="Hesse C.N."/>
            <person name="Kosti I."/>
            <person name="LaButti K."/>
            <person name="Lindquist E.A."/>
            <person name="Lucas S."/>
            <person name="Salamov A.A."/>
            <person name="Bradshaw R.E."/>
            <person name="Ciuffetti L."/>
            <person name="Hamelin R.C."/>
            <person name="Kema G.H.J."/>
            <person name="Lawrence C."/>
            <person name="Scott J.A."/>
            <person name="Spatafora J.W."/>
            <person name="Turgeon B.G."/>
            <person name="de Wit P.J.G.M."/>
            <person name="Zhong S."/>
            <person name="Goodwin S.B."/>
            <person name="Grigoriev I.V."/>
        </authorList>
    </citation>
    <scope>NUCLEOTIDE SEQUENCE [LARGE SCALE GENOMIC DNA]</scope>
    <source>
        <strain evidence="3">28A</strain>
    </source>
</reference>
<protein>
    <submittedName>
        <fullName evidence="2">Uncharacterized protein</fullName>
    </submittedName>
</protein>
<name>R0ID72_EXST2</name>
<dbReference type="STRING" id="671987.R0ID72"/>
<dbReference type="GeneID" id="19401759"/>
<keyword evidence="1" id="KW-0547">Nucleotide-binding</keyword>
<keyword evidence="3" id="KW-1185">Reference proteome</keyword>
<dbReference type="Proteomes" id="UP000016935">
    <property type="component" value="Unassembled WGS sequence"/>
</dbReference>
<dbReference type="AlphaFoldDB" id="R0ID72"/>
<reference evidence="2 3" key="2">
    <citation type="journal article" date="2013" name="PLoS Genet.">
        <title>Comparative genome structure, secondary metabolite, and effector coding capacity across Cochliobolus pathogens.</title>
        <authorList>
            <person name="Condon B.J."/>
            <person name="Leng Y."/>
            <person name="Wu D."/>
            <person name="Bushley K.E."/>
            <person name="Ohm R.A."/>
            <person name="Otillar R."/>
            <person name="Martin J."/>
            <person name="Schackwitz W."/>
            <person name="Grimwood J."/>
            <person name="MohdZainudin N."/>
            <person name="Xue C."/>
            <person name="Wang R."/>
            <person name="Manning V.A."/>
            <person name="Dhillon B."/>
            <person name="Tu Z.J."/>
            <person name="Steffenson B.J."/>
            <person name="Salamov A."/>
            <person name="Sun H."/>
            <person name="Lowry S."/>
            <person name="LaButti K."/>
            <person name="Han J."/>
            <person name="Copeland A."/>
            <person name="Lindquist E."/>
            <person name="Barry K."/>
            <person name="Schmutz J."/>
            <person name="Baker S.E."/>
            <person name="Ciuffetti L.M."/>
            <person name="Grigoriev I.V."/>
            <person name="Zhong S."/>
            <person name="Turgeon B.G."/>
        </authorList>
    </citation>
    <scope>NUCLEOTIDE SEQUENCE [LARGE SCALE GENOMIC DNA]</scope>
    <source>
        <strain evidence="3">28A</strain>
    </source>
</reference>
<dbReference type="RefSeq" id="XP_008028919.1">
    <property type="nucleotide sequence ID" value="XM_008030728.1"/>
</dbReference>
<dbReference type="GO" id="GO:0005525">
    <property type="term" value="F:GTP binding"/>
    <property type="evidence" value="ECO:0007669"/>
    <property type="project" value="InterPro"/>
</dbReference>
<sequence>MLRSHSSKPQPLKIVVLGESQGKHYIRHPAVDSELLSRTVSHADETWQLSFMDVDLNGSLAPSYQSMIDSYLATAHGIILMYDMTLGYSFDSVIAEPYLHTWYCRNTVFTKDPATRRLIGTKKRFGCVLVGNKADLAKGDTATATRRHVHADTAAQWAASQGMRHFEITANARGDVDAVVTALVESILRARRMDARDAAAAADASKSCSPNKHDVPCIMSLLKRATKH</sequence>
<evidence type="ECO:0000256" key="1">
    <source>
        <dbReference type="ARBA" id="ARBA00022741"/>
    </source>
</evidence>
<dbReference type="GO" id="GO:0003924">
    <property type="term" value="F:GTPase activity"/>
    <property type="evidence" value="ECO:0007669"/>
    <property type="project" value="InterPro"/>
</dbReference>
<dbReference type="SUPFAM" id="SSF52540">
    <property type="entry name" value="P-loop containing nucleoside triphosphate hydrolases"/>
    <property type="match status" value="1"/>
</dbReference>
<dbReference type="InterPro" id="IPR001806">
    <property type="entry name" value="Small_GTPase"/>
</dbReference>
<dbReference type="eggNOG" id="KOG0088">
    <property type="taxonomic scope" value="Eukaryota"/>
</dbReference>
<dbReference type="InterPro" id="IPR027417">
    <property type="entry name" value="P-loop_NTPase"/>
</dbReference>
<dbReference type="SMART" id="SM00175">
    <property type="entry name" value="RAB"/>
    <property type="match status" value="1"/>
</dbReference>
<accession>R0ID72</accession>
<evidence type="ECO:0000313" key="3">
    <source>
        <dbReference type="Proteomes" id="UP000016935"/>
    </source>
</evidence>
<proteinExistence type="predicted"/>
<dbReference type="Gene3D" id="3.40.50.300">
    <property type="entry name" value="P-loop containing nucleotide triphosphate hydrolases"/>
    <property type="match status" value="1"/>
</dbReference>
<dbReference type="PROSITE" id="PS51421">
    <property type="entry name" value="RAS"/>
    <property type="match status" value="1"/>
</dbReference>
<organism evidence="2 3">
    <name type="scientific">Exserohilum turcicum (strain 28A)</name>
    <name type="common">Northern leaf blight fungus</name>
    <name type="synonym">Setosphaeria turcica</name>
    <dbReference type="NCBI Taxonomy" id="671987"/>
    <lineage>
        <taxon>Eukaryota</taxon>
        <taxon>Fungi</taxon>
        <taxon>Dikarya</taxon>
        <taxon>Ascomycota</taxon>
        <taxon>Pezizomycotina</taxon>
        <taxon>Dothideomycetes</taxon>
        <taxon>Pleosporomycetidae</taxon>
        <taxon>Pleosporales</taxon>
        <taxon>Pleosporineae</taxon>
        <taxon>Pleosporaceae</taxon>
        <taxon>Exserohilum</taxon>
    </lineage>
</organism>
<gene>
    <name evidence="2" type="ORF">SETTUDRAFT_180383</name>
</gene>
<evidence type="ECO:0000313" key="2">
    <source>
        <dbReference type="EMBL" id="EOA83096.1"/>
    </source>
</evidence>
<dbReference type="OrthoDB" id="10002389at2759"/>
<dbReference type="Pfam" id="PF00071">
    <property type="entry name" value="Ras"/>
    <property type="match status" value="1"/>
</dbReference>
<dbReference type="SMART" id="SM00173">
    <property type="entry name" value="RAS"/>
    <property type="match status" value="1"/>
</dbReference>
<dbReference type="PANTHER" id="PTHR47978">
    <property type="match status" value="1"/>
</dbReference>
<dbReference type="EMBL" id="KB908833">
    <property type="protein sequence ID" value="EOA83096.1"/>
    <property type="molecule type" value="Genomic_DNA"/>
</dbReference>